<evidence type="ECO:0000313" key="2">
    <source>
        <dbReference type="EMBL" id="CAB4015140.1"/>
    </source>
</evidence>
<evidence type="ECO:0000256" key="1">
    <source>
        <dbReference type="SAM" id="MobiDB-lite"/>
    </source>
</evidence>
<dbReference type="OrthoDB" id="5982143at2759"/>
<dbReference type="AlphaFoldDB" id="A0A6S7IFU9"/>
<name>A0A6S7IFU9_PARCT</name>
<dbReference type="PANTHER" id="PTHR33198">
    <property type="entry name" value="ANK_REP_REGION DOMAIN-CONTAINING PROTEIN-RELATED"/>
    <property type="match status" value="1"/>
</dbReference>
<feature type="compositionally biased region" description="Basic and acidic residues" evidence="1">
    <location>
        <begin position="382"/>
        <end position="393"/>
    </location>
</feature>
<gene>
    <name evidence="2" type="ORF">PACLA_8A083720</name>
</gene>
<evidence type="ECO:0000313" key="3">
    <source>
        <dbReference type="Proteomes" id="UP001152795"/>
    </source>
</evidence>
<protein>
    <submittedName>
        <fullName evidence="2">Retrovirus-related Pol poly from transposon 412</fullName>
    </submittedName>
</protein>
<comment type="caution">
    <text evidence="2">The sequence shown here is derived from an EMBL/GenBank/DDBJ whole genome shotgun (WGS) entry which is preliminary data.</text>
</comment>
<dbReference type="EMBL" id="CACRXK020008599">
    <property type="protein sequence ID" value="CAB4015140.1"/>
    <property type="molecule type" value="Genomic_DNA"/>
</dbReference>
<dbReference type="Gene3D" id="4.10.60.10">
    <property type="entry name" value="Zinc finger, CCHC-type"/>
    <property type="match status" value="1"/>
</dbReference>
<reference evidence="2" key="1">
    <citation type="submission" date="2020-04" db="EMBL/GenBank/DDBJ databases">
        <authorList>
            <person name="Alioto T."/>
            <person name="Alioto T."/>
            <person name="Gomez Garrido J."/>
        </authorList>
    </citation>
    <scope>NUCLEOTIDE SEQUENCE</scope>
    <source>
        <strain evidence="2">A484AB</strain>
    </source>
</reference>
<proteinExistence type="predicted"/>
<sequence length="400" mass="45761">MFSGPLRSKNEAEKCSYLLIWAGQKGRDIYNTWSDISETNTGKLKTYYDRFEKHVNPKANSVFARYKFHNKIQGPTEPVEEFTTELQLLAQDCEFHDQNEMVRDRIVFGTNSNKLRGKLIMEGAELTPEKAIQIARTYEKTQAQLNSMSPENKEESIHLVRQQNQGCQSQISRQSLDQKYPQQSLEQKYPQQINQCGNCGRKHYTSEKCPAKGQTCYLCNKPNNFAQVCRSKRRRRQIHPIEKVECDPSITQSITVANVNHQNLKAGADEVFAEKGNPKKGATEHSNTILTAYGVSKLHHHGTVTIDCEFKGKRSAAQFYVTDKQGPAIIGLTTSIDRNLVKFNCAILKQVLHRNTLWSTTRTPEQQSLTTRTPERPPIPKPIKEQRRFDRSNTRTVLMA</sequence>
<accession>A0A6S7IFU9</accession>
<organism evidence="2 3">
    <name type="scientific">Paramuricea clavata</name>
    <name type="common">Red gorgonian</name>
    <name type="synonym">Violescent sea-whip</name>
    <dbReference type="NCBI Taxonomy" id="317549"/>
    <lineage>
        <taxon>Eukaryota</taxon>
        <taxon>Metazoa</taxon>
        <taxon>Cnidaria</taxon>
        <taxon>Anthozoa</taxon>
        <taxon>Octocorallia</taxon>
        <taxon>Malacalcyonacea</taxon>
        <taxon>Plexauridae</taxon>
        <taxon>Paramuricea</taxon>
    </lineage>
</organism>
<dbReference type="PANTHER" id="PTHR33198:SF20">
    <property type="entry name" value="RETROTRANSPOSON GAG DOMAIN-CONTAINING PROTEIN"/>
    <property type="match status" value="1"/>
</dbReference>
<keyword evidence="3" id="KW-1185">Reference proteome</keyword>
<feature type="region of interest" description="Disordered" evidence="1">
    <location>
        <begin position="362"/>
        <end position="400"/>
    </location>
</feature>
<dbReference type="Proteomes" id="UP001152795">
    <property type="component" value="Unassembled WGS sequence"/>
</dbReference>